<proteinExistence type="predicted"/>
<organism evidence="3">
    <name type="scientific">viral metagenome</name>
    <dbReference type="NCBI Taxonomy" id="1070528"/>
    <lineage>
        <taxon>unclassified sequences</taxon>
        <taxon>metagenomes</taxon>
        <taxon>organismal metagenomes</taxon>
    </lineage>
</organism>
<reference evidence="3" key="1">
    <citation type="journal article" date="2020" name="Nature">
        <title>Giant virus diversity and host interactions through global metagenomics.</title>
        <authorList>
            <person name="Schulz F."/>
            <person name="Roux S."/>
            <person name="Paez-Espino D."/>
            <person name="Jungbluth S."/>
            <person name="Walsh D.A."/>
            <person name="Denef V.J."/>
            <person name="McMahon K.D."/>
            <person name="Konstantinidis K.T."/>
            <person name="Eloe-Fadrosh E.A."/>
            <person name="Kyrpides N.C."/>
            <person name="Woyke T."/>
        </authorList>
    </citation>
    <scope>NUCLEOTIDE SEQUENCE</scope>
    <source>
        <strain evidence="3">GVMAG-M-3300023174-111</strain>
    </source>
</reference>
<evidence type="ECO:0000256" key="2">
    <source>
        <dbReference type="SAM" id="Phobius"/>
    </source>
</evidence>
<feature type="coiled-coil region" evidence="1">
    <location>
        <begin position="188"/>
        <end position="215"/>
    </location>
</feature>
<dbReference type="AlphaFoldDB" id="A0A6C0D546"/>
<keyword evidence="1" id="KW-0175">Coiled coil</keyword>
<keyword evidence="2" id="KW-1133">Transmembrane helix</keyword>
<evidence type="ECO:0000256" key="1">
    <source>
        <dbReference type="SAM" id="Coils"/>
    </source>
</evidence>
<feature type="transmembrane region" description="Helical" evidence="2">
    <location>
        <begin position="21"/>
        <end position="43"/>
    </location>
</feature>
<protein>
    <submittedName>
        <fullName evidence="3">Uncharacterized protein</fullName>
    </submittedName>
</protein>
<accession>A0A6C0D546</accession>
<evidence type="ECO:0000313" key="3">
    <source>
        <dbReference type="EMBL" id="QHT10825.1"/>
    </source>
</evidence>
<name>A0A6C0D546_9ZZZZ</name>
<feature type="coiled-coil region" evidence="1">
    <location>
        <begin position="65"/>
        <end position="127"/>
    </location>
</feature>
<sequence>MELINQTNDINLIHRNYIDKYVLYDFLMCVFIVTIIFATFLYIRDKLSTIIKIKSQMHYLDEKVNIELTDILNKITNQLSDIENNKINGISMMNTALIRLDALDISINTNEKKMELLEERNKDESKRLIETLHKNIENTKKIKKRNDETILNIQSMVDIVSQQLIDMQDKINNVSKYINVQHTQNEIQEKINKSLEETNELIAQLQSRMEFFQNKVSDDIEQRVSTIVTITNKRVETLQEEIKNVSSGYTLIPITSGWQGFCNIHSEKMIFQCNTNGEAHVHGINLCIDDINNYLVYDITRCRNPLTGNILEGPLKFLEQFKKIKSLHFDFNGVCTNKSISSHIERILYQLFHKITEITPSIEIFYKCKDINPSVPPDILKEFVKTNKYSSFHLEVENNFRKDYQSENMSHISCPIGEKIKEHCLHNNIKFITNIGL</sequence>
<keyword evidence="2" id="KW-0812">Transmembrane</keyword>
<dbReference type="EMBL" id="MN739530">
    <property type="protein sequence ID" value="QHT10825.1"/>
    <property type="molecule type" value="Genomic_DNA"/>
</dbReference>
<keyword evidence="2" id="KW-0472">Membrane</keyword>